<dbReference type="Pfam" id="PF00501">
    <property type="entry name" value="AMP-binding"/>
    <property type="match status" value="1"/>
</dbReference>
<dbReference type="NCBIfam" id="TIGR01217">
    <property type="entry name" value="ac_ac_CoA_syn"/>
    <property type="match status" value="1"/>
</dbReference>
<evidence type="ECO:0000259" key="6">
    <source>
        <dbReference type="Pfam" id="PF13193"/>
    </source>
</evidence>
<proteinExistence type="inferred from homology"/>
<keyword evidence="2" id="KW-0436">Ligase</keyword>
<feature type="domain" description="AMP-dependent synthetase/ligase" evidence="5">
    <location>
        <begin position="101"/>
        <end position="473"/>
    </location>
</feature>
<gene>
    <name evidence="8" type="primary">acsA</name>
    <name evidence="8" type="ORF">SUTH_01492</name>
</gene>
<evidence type="ECO:0000313" key="9">
    <source>
        <dbReference type="Proteomes" id="UP000031637"/>
    </source>
</evidence>
<dbReference type="GO" id="GO:0005524">
    <property type="term" value="F:ATP binding"/>
    <property type="evidence" value="ECO:0007669"/>
    <property type="project" value="UniProtKB-KW"/>
</dbReference>
<dbReference type="InterPro" id="IPR005914">
    <property type="entry name" value="Acac_CoA_synth"/>
</dbReference>
<dbReference type="PANTHER" id="PTHR42921:SF1">
    <property type="entry name" value="ACETOACETYL-COA SYNTHETASE"/>
    <property type="match status" value="1"/>
</dbReference>
<dbReference type="GO" id="GO:0006629">
    <property type="term" value="P:lipid metabolic process"/>
    <property type="evidence" value="ECO:0007669"/>
    <property type="project" value="InterPro"/>
</dbReference>
<name>W0SE30_9PROT</name>
<dbReference type="AlphaFoldDB" id="W0SE30"/>
<dbReference type="OrthoDB" id="9766486at2"/>
<evidence type="ECO:0000256" key="1">
    <source>
        <dbReference type="ARBA" id="ARBA00006432"/>
    </source>
</evidence>
<feature type="domain" description="AMP-binding enzyme C-terminal" evidence="6">
    <location>
        <begin position="547"/>
        <end position="621"/>
    </location>
</feature>
<dbReference type="EMBL" id="AP012547">
    <property type="protein sequence ID" value="BAO29291.1"/>
    <property type="molecule type" value="Genomic_DNA"/>
</dbReference>
<evidence type="ECO:0000256" key="4">
    <source>
        <dbReference type="ARBA" id="ARBA00022840"/>
    </source>
</evidence>
<dbReference type="Pfam" id="PF13193">
    <property type="entry name" value="AMP-binding_C"/>
    <property type="match status" value="1"/>
</dbReference>
<dbReference type="HOGENOM" id="CLU_000022_3_3_4"/>
<feature type="domain" description="Acetyl-coenzyme A synthetase N-terminal" evidence="7">
    <location>
        <begin position="41"/>
        <end position="96"/>
    </location>
</feature>
<evidence type="ECO:0000259" key="5">
    <source>
        <dbReference type="Pfam" id="PF00501"/>
    </source>
</evidence>
<dbReference type="STRING" id="1223802.SUTH_01492"/>
<dbReference type="PROSITE" id="PS00455">
    <property type="entry name" value="AMP_BINDING"/>
    <property type="match status" value="1"/>
</dbReference>
<dbReference type="Pfam" id="PF16177">
    <property type="entry name" value="ACAS_N"/>
    <property type="match status" value="1"/>
</dbReference>
<keyword evidence="9" id="KW-1185">Reference proteome</keyword>
<keyword evidence="3" id="KW-0547">Nucleotide-binding</keyword>
<dbReference type="Proteomes" id="UP000031637">
    <property type="component" value="Chromosome"/>
</dbReference>
<evidence type="ECO:0000256" key="3">
    <source>
        <dbReference type="ARBA" id="ARBA00022741"/>
    </source>
</evidence>
<accession>W0SE30</accession>
<comment type="similarity">
    <text evidence="1">Belongs to the ATP-dependent AMP-binding enzyme family.</text>
</comment>
<evidence type="ECO:0000256" key="2">
    <source>
        <dbReference type="ARBA" id="ARBA00022598"/>
    </source>
</evidence>
<dbReference type="InterPro" id="IPR032387">
    <property type="entry name" value="ACAS_N"/>
</dbReference>
<evidence type="ECO:0000259" key="7">
    <source>
        <dbReference type="Pfam" id="PF16177"/>
    </source>
</evidence>
<dbReference type="Gene3D" id="3.40.50.12780">
    <property type="entry name" value="N-terminal domain of ligase-like"/>
    <property type="match status" value="1"/>
</dbReference>
<sequence>MNTTTAPIWQPSAQCIAGTRLTAFTKAAAKRWNRRLASADYLTLHAWSIDHPEEFWASVWEFGEVRGEMGSTIVVNREKMPGAKWFPQARLNFAENLLRRRDDGDALVFWGEDRVRGRASHADLYRAVAQTAAALRAMGVVKGDRVAAYLPNLPAAVVAMLATASIGAIFSSASPDFGVQGVVDRFGQIEPKVLFACDGYFYNGKTIDCLGKVADIAARMPSLERVVVVPYAGGGGDISAVKHGVALADFLAPFAGERDIRFERLPFDHPLYIMYSSGTTGVPKCIVHCAGGVLLQHIKEHQLQSDVRANDRLFYFTTCGWMMWNWLVSALASGATLLLYDGSPFVGRGNILFDYADAEGMTHLGTSAKFIDAIAKIELKPCQTHKLEHVRAVFSTGSPLVAEGFDYVYANIKQNVQLASVSGGTDIISCFVIGNPNGPVYRGEIQCAGLGMAVGVFDDAGRPVRGEKGELVCTRSFPVMPIGFWKDEGGAKYHAAYFERFDNIWCHGDFAEITAHGGFIIYGRSDATLNPGGVRIGTAEIYRQVEKLPEVVESIVIGQDWPPGNSGDVRVVLFVKLREALVLDDALEKRIKQVIKDNTTPRHVPAKILQVADIPRTKSGKIVELAVRNVVHGAAVKNVEALANPEALEHFRDRAELQR</sequence>
<dbReference type="NCBIfam" id="NF002937">
    <property type="entry name" value="PRK03584.1"/>
    <property type="match status" value="1"/>
</dbReference>
<dbReference type="Gene3D" id="3.30.300.30">
    <property type="match status" value="1"/>
</dbReference>
<dbReference type="InterPro" id="IPR025110">
    <property type="entry name" value="AMP-bd_C"/>
</dbReference>
<protein>
    <submittedName>
        <fullName evidence="8">Acetoacetyl-CoA synthetase</fullName>
    </submittedName>
</protein>
<keyword evidence="4" id="KW-0067">ATP-binding</keyword>
<reference evidence="8 9" key="1">
    <citation type="journal article" date="2014" name="Syst. Appl. Microbiol.">
        <title>Complete genomes of freshwater sulfur oxidizers Sulfuricella denitrificans skB26 and Sulfuritalea hydrogenivorans sk43H: genetic insights into the sulfur oxidation pathway of betaproteobacteria.</title>
        <authorList>
            <person name="Watanabe T."/>
            <person name="Kojima H."/>
            <person name="Fukui M."/>
        </authorList>
    </citation>
    <scope>NUCLEOTIDE SEQUENCE [LARGE SCALE GENOMIC DNA]</scope>
    <source>
        <strain evidence="8">DSM22779</strain>
    </source>
</reference>
<dbReference type="GO" id="GO:0030729">
    <property type="term" value="F:acetoacetate-CoA ligase activity"/>
    <property type="evidence" value="ECO:0007669"/>
    <property type="project" value="InterPro"/>
</dbReference>
<dbReference type="CDD" id="cd05943">
    <property type="entry name" value="AACS"/>
    <property type="match status" value="1"/>
</dbReference>
<dbReference type="PANTHER" id="PTHR42921">
    <property type="entry name" value="ACETOACETYL-COA SYNTHETASE"/>
    <property type="match status" value="1"/>
</dbReference>
<dbReference type="SUPFAM" id="SSF56801">
    <property type="entry name" value="Acetyl-CoA synthetase-like"/>
    <property type="match status" value="1"/>
</dbReference>
<dbReference type="RefSeq" id="WP_041098277.1">
    <property type="nucleotide sequence ID" value="NZ_AP012547.1"/>
</dbReference>
<dbReference type="KEGG" id="shd:SUTH_01492"/>
<dbReference type="InterPro" id="IPR020845">
    <property type="entry name" value="AMP-binding_CS"/>
</dbReference>
<dbReference type="InterPro" id="IPR045851">
    <property type="entry name" value="AMP-bd_C_sf"/>
</dbReference>
<dbReference type="InterPro" id="IPR000873">
    <property type="entry name" value="AMP-dep_synth/lig_dom"/>
</dbReference>
<dbReference type="InterPro" id="IPR042099">
    <property type="entry name" value="ANL_N_sf"/>
</dbReference>
<evidence type="ECO:0000313" key="8">
    <source>
        <dbReference type="EMBL" id="BAO29291.1"/>
    </source>
</evidence>
<organism evidence="8 9">
    <name type="scientific">Sulfuritalea hydrogenivorans sk43H</name>
    <dbReference type="NCBI Taxonomy" id="1223802"/>
    <lineage>
        <taxon>Bacteria</taxon>
        <taxon>Pseudomonadati</taxon>
        <taxon>Pseudomonadota</taxon>
        <taxon>Betaproteobacteria</taxon>
        <taxon>Nitrosomonadales</taxon>
        <taxon>Sterolibacteriaceae</taxon>
        <taxon>Sulfuritalea</taxon>
    </lineage>
</organism>